<keyword evidence="3" id="KW-0378">Hydrolase</keyword>
<comment type="catalytic activity">
    <reaction evidence="3">
        <text>Random hydrolysis of (1-&gt;4)-linkages between N-acetyl-beta-D-glucosamine and D-glucuronate residues in hyaluronate.</text>
        <dbReference type="EC" id="3.2.1.35"/>
    </reaction>
</comment>
<dbReference type="EC" id="3.2.1.35" evidence="3"/>
<evidence type="ECO:0000256" key="2">
    <source>
        <dbReference type="ARBA" id="ARBA00023157"/>
    </source>
</evidence>
<dbReference type="InterPro" id="IPR013785">
    <property type="entry name" value="Aldolase_TIM"/>
</dbReference>
<dbReference type="InterPro" id="IPR017853">
    <property type="entry name" value="GH"/>
</dbReference>
<feature type="signal peptide" evidence="4">
    <location>
        <begin position="1"/>
        <end position="29"/>
    </location>
</feature>
<dbReference type="Gene3D" id="3.20.20.70">
    <property type="entry name" value="Aldolase class I"/>
    <property type="match status" value="1"/>
</dbReference>
<dbReference type="PRINTS" id="PR00846">
    <property type="entry name" value="GLHYDRLASE56"/>
</dbReference>
<feature type="chain" id="PRO_5046607325" description="Hyaluronidase" evidence="4">
    <location>
        <begin position="30"/>
        <end position="571"/>
    </location>
</feature>
<dbReference type="SUPFAM" id="SSF51445">
    <property type="entry name" value="(Trans)glycosidases"/>
    <property type="match status" value="1"/>
</dbReference>
<accession>A0ABM1W4S8</accession>
<dbReference type="RefSeq" id="XP_035829671.1">
    <property type="nucleotide sequence ID" value="XM_035973778.1"/>
</dbReference>
<keyword evidence="2" id="KW-1015">Disulfide bond</keyword>
<keyword evidence="4" id="KW-0732">Signal</keyword>
<organism evidence="5 6">
    <name type="scientific">Aplysia californica</name>
    <name type="common">California sea hare</name>
    <dbReference type="NCBI Taxonomy" id="6500"/>
    <lineage>
        <taxon>Eukaryota</taxon>
        <taxon>Metazoa</taxon>
        <taxon>Spiralia</taxon>
        <taxon>Lophotrochozoa</taxon>
        <taxon>Mollusca</taxon>
        <taxon>Gastropoda</taxon>
        <taxon>Heterobranchia</taxon>
        <taxon>Euthyneura</taxon>
        <taxon>Tectipleura</taxon>
        <taxon>Aplysiida</taxon>
        <taxon>Aplysioidea</taxon>
        <taxon>Aplysiidae</taxon>
        <taxon>Aplysia</taxon>
    </lineage>
</organism>
<evidence type="ECO:0000256" key="4">
    <source>
        <dbReference type="SAM" id="SignalP"/>
    </source>
</evidence>
<dbReference type="GeneID" id="101845825"/>
<evidence type="ECO:0000256" key="1">
    <source>
        <dbReference type="ARBA" id="ARBA00008871"/>
    </source>
</evidence>
<keyword evidence="3" id="KW-0326">Glycosidase</keyword>
<comment type="similarity">
    <text evidence="1 3">Belongs to the glycosyl hydrolase 56 family.</text>
</comment>
<keyword evidence="5" id="KW-1185">Reference proteome</keyword>
<proteinExistence type="inferred from homology"/>
<protein>
    <recommendedName>
        <fullName evidence="3">Hyaluronidase</fullName>
        <ecNumber evidence="3">3.2.1.35</ecNumber>
    </recommendedName>
</protein>
<reference evidence="6" key="1">
    <citation type="submission" date="2025-08" db="UniProtKB">
        <authorList>
            <consortium name="RefSeq"/>
        </authorList>
    </citation>
    <scope>IDENTIFICATION</scope>
</reference>
<evidence type="ECO:0000313" key="6">
    <source>
        <dbReference type="RefSeq" id="XP_035829671.1"/>
    </source>
</evidence>
<dbReference type="PANTHER" id="PTHR11769">
    <property type="entry name" value="HYALURONIDASE"/>
    <property type="match status" value="1"/>
</dbReference>
<dbReference type="PANTHER" id="PTHR11769:SF35">
    <property type="entry name" value="HYALURONIDASE"/>
    <property type="match status" value="1"/>
</dbReference>
<sequence length="571" mass="65703">MLQLQVQTVGMLCLAFCFFSFFFFLGASAEGCTAPLILPDKPFFVVWNHPSFGCENHGVHLGFENWGIVDNSKDRFTGEQISIFYRLGLWPYYSGTNAVNGGIPQLTNETAHFTKVENDIKTVIPDATFSGLGVIDFEHWRPLYRLNWSKLRIYQQKSLELAKQRFPLFNSSQLLAEATKEFEEAARSIVGKTLSEVTNLRPSGRWGYYGYPRCWDEMCNTSTLKVNDEMRWIFNTSTGLYPSIYFDLSVPPETRHTRIKQKIHETLRVKAKFSPQDATVFPYALNQNGPFKFFTQADLSYSIEEPANMGSSGVVLWGSSSSMRAKNECLLLQDYVNKTLGPFVLNVTNFFGNCTQQLCQGHGRCIRKDYEKFFQHHLRASGRSTCLMNEEDLDSSSQSYGKRTALKLKNSNNSKKKADMEILNNLLQRFVDNSLKFRRRGELAFREWWYPVRLKELQDYHVQMYEQNKDLFKNQDLLQNEAIPIVDKFSISGLRNKNYAHFQTSHLSAPMSISSSSSRINFWQGEEISSDSSYGQDEGSDEDVQYDFDDYVCKCFEGWSGNHCDHKDKTS</sequence>
<dbReference type="InterPro" id="IPR018155">
    <property type="entry name" value="Hyaluronidase"/>
</dbReference>
<dbReference type="Pfam" id="PF01630">
    <property type="entry name" value="Glyco_hydro_56"/>
    <property type="match status" value="1"/>
</dbReference>
<dbReference type="Proteomes" id="UP000694888">
    <property type="component" value="Unplaced"/>
</dbReference>
<gene>
    <name evidence="6" type="primary">LOC101845825</name>
</gene>
<evidence type="ECO:0000313" key="5">
    <source>
        <dbReference type="Proteomes" id="UP000694888"/>
    </source>
</evidence>
<name>A0ABM1W4S8_APLCA</name>
<evidence type="ECO:0000256" key="3">
    <source>
        <dbReference type="RuleBase" id="RU610713"/>
    </source>
</evidence>